<protein>
    <submittedName>
        <fullName evidence="1">Uncharacterized protein</fullName>
    </submittedName>
</protein>
<evidence type="ECO:0000313" key="1">
    <source>
        <dbReference type="EMBL" id="VEL21555.1"/>
    </source>
</evidence>
<proteinExistence type="predicted"/>
<gene>
    <name evidence="1" type="ORF">PXEA_LOCUS14995</name>
</gene>
<sequence>MKIASVGPCIWYIPRLFAGTASDLFHSYHQATTHQRAKGQETLENILTDLAAMGRMLGAANMFFVHSLATPMNPR</sequence>
<accession>A0A448WVX8</accession>
<keyword evidence="2" id="KW-1185">Reference proteome</keyword>
<dbReference type="Proteomes" id="UP000784294">
    <property type="component" value="Unassembled WGS sequence"/>
</dbReference>
<reference evidence="1" key="1">
    <citation type="submission" date="2018-11" db="EMBL/GenBank/DDBJ databases">
        <authorList>
            <consortium name="Pathogen Informatics"/>
        </authorList>
    </citation>
    <scope>NUCLEOTIDE SEQUENCE</scope>
</reference>
<evidence type="ECO:0000313" key="2">
    <source>
        <dbReference type="Proteomes" id="UP000784294"/>
    </source>
</evidence>
<dbReference type="AlphaFoldDB" id="A0A448WVX8"/>
<dbReference type="EMBL" id="CAAALY010051929">
    <property type="protein sequence ID" value="VEL21555.1"/>
    <property type="molecule type" value="Genomic_DNA"/>
</dbReference>
<name>A0A448WVX8_9PLAT</name>
<comment type="caution">
    <text evidence="1">The sequence shown here is derived from an EMBL/GenBank/DDBJ whole genome shotgun (WGS) entry which is preliminary data.</text>
</comment>
<organism evidence="1 2">
    <name type="scientific">Protopolystoma xenopodis</name>
    <dbReference type="NCBI Taxonomy" id="117903"/>
    <lineage>
        <taxon>Eukaryota</taxon>
        <taxon>Metazoa</taxon>
        <taxon>Spiralia</taxon>
        <taxon>Lophotrochozoa</taxon>
        <taxon>Platyhelminthes</taxon>
        <taxon>Monogenea</taxon>
        <taxon>Polyopisthocotylea</taxon>
        <taxon>Polystomatidea</taxon>
        <taxon>Polystomatidae</taxon>
        <taxon>Protopolystoma</taxon>
    </lineage>
</organism>